<feature type="domain" description="Ionotropic glutamate receptor C-terminal" evidence="10">
    <location>
        <begin position="159"/>
        <end position="464"/>
    </location>
</feature>
<evidence type="ECO:0000256" key="8">
    <source>
        <dbReference type="ARBA" id="ARBA00023180"/>
    </source>
</evidence>
<feature type="transmembrane region" description="Helical" evidence="9">
    <location>
        <begin position="456"/>
        <end position="478"/>
    </location>
</feature>
<name>A0A9P0EX28_BEMTA</name>
<dbReference type="Gene3D" id="1.10.287.70">
    <property type="match status" value="1"/>
</dbReference>
<evidence type="ECO:0000256" key="2">
    <source>
        <dbReference type="ARBA" id="ARBA00008685"/>
    </source>
</evidence>
<comment type="subcellular location">
    <subcellularLocation>
        <location evidence="1">Cell membrane</location>
        <topology evidence="1">Multi-pass membrane protein</topology>
    </subcellularLocation>
</comment>
<keyword evidence="3" id="KW-1003">Cell membrane</keyword>
<evidence type="ECO:0000256" key="9">
    <source>
        <dbReference type="SAM" id="Phobius"/>
    </source>
</evidence>
<keyword evidence="6 9" id="KW-0472">Membrane</keyword>
<keyword evidence="8" id="KW-0325">Glycoprotein</keyword>
<evidence type="ECO:0000256" key="6">
    <source>
        <dbReference type="ARBA" id="ARBA00023136"/>
    </source>
</evidence>
<dbReference type="AlphaFoldDB" id="A0A9P0EX28"/>
<feature type="transmembrane region" description="Helical" evidence="9">
    <location>
        <begin position="221"/>
        <end position="245"/>
    </location>
</feature>
<dbReference type="GO" id="GO:0015276">
    <property type="term" value="F:ligand-gated monoatomic ion channel activity"/>
    <property type="evidence" value="ECO:0007669"/>
    <property type="project" value="InterPro"/>
</dbReference>
<dbReference type="InterPro" id="IPR052192">
    <property type="entry name" value="Insect_Ionotropic_Sensory_Rcpt"/>
</dbReference>
<keyword evidence="12" id="KW-1185">Reference proteome</keyword>
<comment type="similarity">
    <text evidence="2">Belongs to the glutamate-gated ion channel (TC 1.A.10.1) family.</text>
</comment>
<evidence type="ECO:0000256" key="4">
    <source>
        <dbReference type="ARBA" id="ARBA00022692"/>
    </source>
</evidence>
<keyword evidence="5 9" id="KW-1133">Transmembrane helix</keyword>
<dbReference type="GO" id="GO:0050906">
    <property type="term" value="P:detection of stimulus involved in sensory perception"/>
    <property type="evidence" value="ECO:0007669"/>
    <property type="project" value="UniProtKB-ARBA"/>
</dbReference>
<evidence type="ECO:0000313" key="11">
    <source>
        <dbReference type="EMBL" id="CAH0382801.1"/>
    </source>
</evidence>
<evidence type="ECO:0000313" key="12">
    <source>
        <dbReference type="Proteomes" id="UP001152759"/>
    </source>
</evidence>
<dbReference type="GO" id="GO:0005886">
    <property type="term" value="C:plasma membrane"/>
    <property type="evidence" value="ECO:0007669"/>
    <property type="project" value="UniProtKB-SubCell"/>
</dbReference>
<keyword evidence="4 9" id="KW-0812">Transmembrane</keyword>
<keyword evidence="7" id="KW-0675">Receptor</keyword>
<evidence type="ECO:0000256" key="3">
    <source>
        <dbReference type="ARBA" id="ARBA00022475"/>
    </source>
</evidence>
<proteinExistence type="inferred from homology"/>
<feature type="transmembrane region" description="Helical" evidence="9">
    <location>
        <begin position="192"/>
        <end position="214"/>
    </location>
</feature>
<feature type="transmembrane region" description="Helical" evidence="9">
    <location>
        <begin position="156"/>
        <end position="180"/>
    </location>
</feature>
<organism evidence="11 12">
    <name type="scientific">Bemisia tabaci</name>
    <name type="common">Sweetpotato whitefly</name>
    <name type="synonym">Aleurodes tabaci</name>
    <dbReference type="NCBI Taxonomy" id="7038"/>
    <lineage>
        <taxon>Eukaryota</taxon>
        <taxon>Metazoa</taxon>
        <taxon>Ecdysozoa</taxon>
        <taxon>Arthropoda</taxon>
        <taxon>Hexapoda</taxon>
        <taxon>Insecta</taxon>
        <taxon>Pterygota</taxon>
        <taxon>Neoptera</taxon>
        <taxon>Paraneoptera</taxon>
        <taxon>Hemiptera</taxon>
        <taxon>Sternorrhyncha</taxon>
        <taxon>Aleyrodoidea</taxon>
        <taxon>Aleyrodidae</taxon>
        <taxon>Aleyrodinae</taxon>
        <taxon>Bemisia</taxon>
    </lineage>
</organism>
<dbReference type="Proteomes" id="UP001152759">
    <property type="component" value="Chromosome 10"/>
</dbReference>
<reference evidence="11" key="1">
    <citation type="submission" date="2021-12" db="EMBL/GenBank/DDBJ databases">
        <authorList>
            <person name="King R."/>
        </authorList>
    </citation>
    <scope>NUCLEOTIDE SEQUENCE</scope>
</reference>
<sequence>MWRLYQGFRTVICIGEKCLRYDPFRGSIDILRSDAYFSYSLPDLMGRDLRIAITPNGEMFDRIISLKNWSPLAHMVMELIAEEMGGKFCETGFPDDVREDNSMALKRDIDVMVFESSLTSTDFNRLEVITLIDHGEISFIVPDLGFMPSYLTPAKCFSVTVWFFILGVLVLFVVVHEIYLRLSTKMYPEATAGISTALTIFSYSICVGHSRLLLGSVTGRILFMVTTFAFMILTTVFLSLMTTFFSEQVRYTPLDTVDDLRESDVMFQLMGADDEKFSFTDDPKYEWLKKRVKNSLESYVTELAEPTNTVVSYMVESDELIIMGEPLNASKLTVREMYKGIAAIIENDGFVAFLPRNAKKRDLLSVSSAPYSKQKFIDFHVVEEPIMSYPYDMRIPRGSVYGDVIRSYAARLAEAGILEELYELQVLGPVFHERFRRFEDDKSELPKVFNMADLRLAFFILVFGHLVSSLVFVSELLYSK</sequence>
<evidence type="ECO:0000256" key="1">
    <source>
        <dbReference type="ARBA" id="ARBA00004651"/>
    </source>
</evidence>
<protein>
    <recommendedName>
        <fullName evidence="10">Ionotropic glutamate receptor C-terminal domain-containing protein</fullName>
    </recommendedName>
</protein>
<accession>A0A9P0EX28</accession>
<evidence type="ECO:0000256" key="7">
    <source>
        <dbReference type="ARBA" id="ARBA00023170"/>
    </source>
</evidence>
<evidence type="ECO:0000256" key="5">
    <source>
        <dbReference type="ARBA" id="ARBA00022989"/>
    </source>
</evidence>
<dbReference type="EMBL" id="OU963871">
    <property type="protein sequence ID" value="CAH0382801.1"/>
    <property type="molecule type" value="Genomic_DNA"/>
</dbReference>
<gene>
    <name evidence="11" type="ORF">BEMITA_LOCUS2300</name>
</gene>
<dbReference type="InterPro" id="IPR001320">
    <property type="entry name" value="Iontro_rcpt_C"/>
</dbReference>
<dbReference type="Pfam" id="PF00060">
    <property type="entry name" value="Lig_chan"/>
    <property type="match status" value="1"/>
</dbReference>
<dbReference type="PANTHER" id="PTHR42643:SF38">
    <property type="entry name" value="IONOTROPIC RECEPTOR 100A"/>
    <property type="match status" value="1"/>
</dbReference>
<dbReference type="PANTHER" id="PTHR42643">
    <property type="entry name" value="IONOTROPIC RECEPTOR 20A-RELATED"/>
    <property type="match status" value="1"/>
</dbReference>
<evidence type="ECO:0000259" key="10">
    <source>
        <dbReference type="Pfam" id="PF00060"/>
    </source>
</evidence>